<comment type="caution">
    <text evidence="1">The sequence shown here is derived from an EMBL/GenBank/DDBJ whole genome shotgun (WGS) entry which is preliminary data.</text>
</comment>
<evidence type="ECO:0000313" key="2">
    <source>
        <dbReference type="Proteomes" id="UP000249819"/>
    </source>
</evidence>
<organism evidence="1 2">
    <name type="scientific">Chitinophaga dinghuensis</name>
    <dbReference type="NCBI Taxonomy" id="1539050"/>
    <lineage>
        <taxon>Bacteria</taxon>
        <taxon>Pseudomonadati</taxon>
        <taxon>Bacteroidota</taxon>
        <taxon>Chitinophagia</taxon>
        <taxon>Chitinophagales</taxon>
        <taxon>Chitinophagaceae</taxon>
        <taxon>Chitinophaga</taxon>
    </lineage>
</organism>
<dbReference type="InterPro" id="IPR047111">
    <property type="entry name" value="YbaP-like"/>
</dbReference>
<dbReference type="Pfam" id="PF01963">
    <property type="entry name" value="TraB_PrgY_gumN"/>
    <property type="match status" value="1"/>
</dbReference>
<proteinExistence type="predicted"/>
<gene>
    <name evidence="1" type="ORF">CLV59_103191</name>
</gene>
<dbReference type="Proteomes" id="UP000249819">
    <property type="component" value="Unassembled WGS sequence"/>
</dbReference>
<reference evidence="1 2" key="1">
    <citation type="submission" date="2018-06" db="EMBL/GenBank/DDBJ databases">
        <title>Genomic Encyclopedia of Archaeal and Bacterial Type Strains, Phase II (KMG-II): from individual species to whole genera.</title>
        <authorList>
            <person name="Goeker M."/>
        </authorList>
    </citation>
    <scope>NUCLEOTIDE SEQUENCE [LARGE SCALE GENOMIC DNA]</scope>
    <source>
        <strain evidence="1 2">DSM 29821</strain>
    </source>
</reference>
<dbReference type="PANTHER" id="PTHR40590">
    <property type="entry name" value="CYTOPLASMIC PROTEIN-RELATED"/>
    <property type="match status" value="1"/>
</dbReference>
<dbReference type="AlphaFoldDB" id="A0A327W4D3"/>
<dbReference type="EMBL" id="QLMA01000003">
    <property type="protein sequence ID" value="RAJ83230.1"/>
    <property type="molecule type" value="Genomic_DNA"/>
</dbReference>
<dbReference type="RefSeq" id="WP_170137702.1">
    <property type="nucleotide sequence ID" value="NZ_QLMA01000003.1"/>
</dbReference>
<dbReference type="InterPro" id="IPR002816">
    <property type="entry name" value="TraB/PrgY/GumN_fam"/>
</dbReference>
<dbReference type="CDD" id="cd14789">
    <property type="entry name" value="Tiki"/>
    <property type="match status" value="1"/>
</dbReference>
<keyword evidence="2" id="KW-1185">Reference proteome</keyword>
<name>A0A327W4D3_9BACT</name>
<accession>A0A327W4D3</accession>
<protein>
    <submittedName>
        <fullName evidence="1">Uncharacterized protein YbaP (TraB family)</fullName>
    </submittedName>
</protein>
<dbReference type="PANTHER" id="PTHR40590:SF1">
    <property type="entry name" value="CYTOPLASMIC PROTEIN"/>
    <property type="match status" value="1"/>
</dbReference>
<evidence type="ECO:0000313" key="1">
    <source>
        <dbReference type="EMBL" id="RAJ83230.1"/>
    </source>
</evidence>
<sequence length="1227" mass="138655">MQYVNAQSRDKYQLLWRIDGPGIKQSSYLYGSMHLRDSRVFEFSDSVLLAFKNAQHFATEVDMDSLMTYLISPNSPLQDTANYLQSQLSKQEYHYIDSLVLQKAGVHISQMRVKSFWVIEKLLIDQEEALIAEDKNTKRQDIFLDGWFYEKAGMLNKKLFGLEAITNQLDYFKNTLSDVDKEMFLAETGYFNAYPDKMFAPPVADASVPPPVVETLAPSASKLEARYLDSIVNLYYSGDLQQIEEWFSHSMDPKSEEGKFLVKRNQDMTASIIRLAPQGGLFAVVGVGHLTGKNSILQLLRKKGFTVTPVVATFNGVAKKYKEDFDNLPGYTLNRLAEGYSVIMPGTPINYPIPGSNSKMYMSINESTMEGAFAFAIGNLGATDPKTVRLNMIKGMATKAGSDPANLQEIQYMGLAGTQADLSGFGAVYRARVFVRNGRGYLFMHTITPNDSAKALQFFNSVRFNDVAVTTTTYAPLKLDRIGITVNFPQQYHSYNINNALHMDNGGRFEEIYNASDGEKDIVYTLSIQRMVPGYYFTNDTLVINELQKGISQIDSLVQFKEEKITQEHGLKTVSYRLSSTGPYNGSLKLIFRGNTLYGLLAKYKGDKQPPVVREFMENYSISTMPVTALNTTFTAEDSSFTVKGPVNFAPYNATTKESAFYFSYDPTSEASYFIVEKKYGKYVSADPYKLIRQDFVPEADSVNNQILSEKQYKENGHYVYEVAMKPRNTNSIRIFRKLFIAGHHAYMFSALLTEDAIKAGLDKAFFSSVKIDKAHIDTMDIRYDKKAELFHDLTATDSLTVHTAIKSLRSIPMDSTLLRQVYPLIFHGLKLAGDTFKLKYALYECMTAADRFSTHYLPTNLDKAKKTAPGLTASERIAALKHLIKETDVLAFQQDIVKWMSMIDSEEGYQLFMQYAPMLPKDSLGWARTFDYNTPKKLYFEKHLPDLIQAATTSKNMLAYLSVELADSLWNVPHYEKNGLNKLKPGLVKLYEEERAKGKTDDYHRYSQLLRLMFLLSKPTLAEGNIPLLKRMLADTIDMSKQRGALGLINLRQKVADKELKTILANEDGLIFLRALSDSKQLNTVNHLLNGEKIAALLLKEYFKDSDGENELDLELDSLTLVKRKTIDTLDYFIYKYTGRVYNYEEDADTTVMKKKTGYILCGGQPAKGVNWNLDNPKIKTMGANLAIFTDKFLTSFIQEDIAIKEQEGETEIAPSAPTEAPPVIN</sequence>